<evidence type="ECO:0000256" key="2">
    <source>
        <dbReference type="SAM" id="Phobius"/>
    </source>
</evidence>
<accession>A0A919RBV3</accession>
<reference evidence="3" key="1">
    <citation type="submission" date="2021-01" db="EMBL/GenBank/DDBJ databases">
        <title>Whole genome shotgun sequence of Sinosporangium siamense NBRC 109515.</title>
        <authorList>
            <person name="Komaki H."/>
            <person name="Tamura T."/>
        </authorList>
    </citation>
    <scope>NUCLEOTIDE SEQUENCE</scope>
    <source>
        <strain evidence="3">NBRC 109515</strain>
    </source>
</reference>
<feature type="compositionally biased region" description="Low complexity" evidence="1">
    <location>
        <begin position="242"/>
        <end position="251"/>
    </location>
</feature>
<feature type="compositionally biased region" description="Gly residues" evidence="1">
    <location>
        <begin position="13"/>
        <end position="22"/>
    </location>
</feature>
<sequence length="799" mass="80991">MASRGKRAAPENRGGGEAGTTDGGNTLPVHIPGGPSAAPQGQIGQAPNTGAPSSPGGPGTANPPSPATPPAGSAVPPLPQRHTPADGRQAPASRLPGPANGQAPPGPPAGHQAPRSPLPGIPAPPPHPAGSPQLPPAPGGVPPRPQAQPPGNRGGQTPPNPATGMPPSGPAGAQAQPPGSAAPNAAGGQTPPPPSSGPVSPQAPAPPPLPRRPTPANRPGGPTAQQPPNSGTATPQPPTTPPAAGRQTPTAAGGGTAPAEPPRFTEAPTDPGGLRLPPAHTSDAESTDPAGKGWQPPPGYTAAAAGMRVWPVPGADVPNERSWPAATGESVAEPSWSDAAAKVDGDDPLWKAQQRPGAGGPRDSPVSVPITGTAFPPGVILPIPPDTVLPGDTPPQGSQGEEEAHPQVIQGHVVRDEPTVEAGRPPGPFPDGDVLGPESTTVPTAMPPGNGPPKPADAAPPQPDSPPVPEPAQEDEATGTMPRRKPRRHSMPDNTPIVPEPRPRPSPESGQPPAEGDTSGKPLAPPDWNPQAQTPAVRGPFTPPGTTDPAAPEQTANPVESGKGRAALFAVAGVLLIVGLATGGYFAFRALSPDGPGTALHDQPEDMSPPDEAPVLPEPDDLSTTLLDAESTDPRKMTVAEVFPSKKLEIGESTFVRIKTDLTNKCGKAAAGPFAKELSRQQCSRVLRATYVDKKQKYAVTTGIAVLPTHEAATAVNDLRNFKNNLWFRALPGKNGSGADRVHIAGGYASGYVWGRYIVFSYATHSDGRTPTDNDKPLGKISSAFRDTTASALERRITN</sequence>
<evidence type="ECO:0000256" key="1">
    <source>
        <dbReference type="SAM" id="MobiDB-lite"/>
    </source>
</evidence>
<keyword evidence="2" id="KW-0812">Transmembrane</keyword>
<feature type="region of interest" description="Disordered" evidence="1">
    <location>
        <begin position="1"/>
        <end position="559"/>
    </location>
</feature>
<feature type="region of interest" description="Disordered" evidence="1">
    <location>
        <begin position="596"/>
        <end position="615"/>
    </location>
</feature>
<feature type="compositionally biased region" description="Low complexity" evidence="1">
    <location>
        <begin position="96"/>
        <end position="115"/>
    </location>
</feature>
<gene>
    <name evidence="3" type="ORF">Ssi02_10340</name>
</gene>
<feature type="transmembrane region" description="Helical" evidence="2">
    <location>
        <begin position="566"/>
        <end position="588"/>
    </location>
</feature>
<keyword evidence="2" id="KW-1133">Transmembrane helix</keyword>
<feature type="compositionally biased region" description="Pro residues" evidence="1">
    <location>
        <begin position="445"/>
        <end position="470"/>
    </location>
</feature>
<organism evidence="3 4">
    <name type="scientific">Sinosporangium siamense</name>
    <dbReference type="NCBI Taxonomy" id="1367973"/>
    <lineage>
        <taxon>Bacteria</taxon>
        <taxon>Bacillati</taxon>
        <taxon>Actinomycetota</taxon>
        <taxon>Actinomycetes</taxon>
        <taxon>Streptosporangiales</taxon>
        <taxon>Streptosporangiaceae</taxon>
        <taxon>Sinosporangium</taxon>
    </lineage>
</organism>
<proteinExistence type="predicted"/>
<feature type="compositionally biased region" description="Pro residues" evidence="1">
    <location>
        <begin position="116"/>
        <end position="148"/>
    </location>
</feature>
<comment type="caution">
    <text evidence="3">The sequence shown here is derived from an EMBL/GenBank/DDBJ whole genome shotgun (WGS) entry which is preliminary data.</text>
</comment>
<feature type="compositionally biased region" description="Low complexity" evidence="1">
    <location>
        <begin position="170"/>
        <end position="189"/>
    </location>
</feature>
<protein>
    <submittedName>
        <fullName evidence="3">Uncharacterized protein</fullName>
    </submittedName>
</protein>
<keyword evidence="2" id="KW-0472">Membrane</keyword>
<evidence type="ECO:0000313" key="4">
    <source>
        <dbReference type="Proteomes" id="UP000606172"/>
    </source>
</evidence>
<evidence type="ECO:0000313" key="3">
    <source>
        <dbReference type="EMBL" id="GII90803.1"/>
    </source>
</evidence>
<name>A0A919RBV3_9ACTN</name>
<dbReference type="AlphaFoldDB" id="A0A919RBV3"/>
<keyword evidence="4" id="KW-1185">Reference proteome</keyword>
<dbReference type="Proteomes" id="UP000606172">
    <property type="component" value="Unassembled WGS sequence"/>
</dbReference>
<feature type="compositionally biased region" description="Pro residues" evidence="1">
    <location>
        <begin position="190"/>
        <end position="213"/>
    </location>
</feature>
<dbReference type="EMBL" id="BOOW01000007">
    <property type="protein sequence ID" value="GII90803.1"/>
    <property type="molecule type" value="Genomic_DNA"/>
</dbReference>